<gene>
    <name evidence="1" type="ORF">OIU84_017670</name>
</gene>
<reference evidence="1 2" key="1">
    <citation type="journal article" date="2023" name="Int. J. Mol. Sci.">
        <title>De Novo Assembly and Annotation of 11 Diverse Shrub Willow (Salix) Genomes Reveals Novel Gene Organization in Sex-Linked Regions.</title>
        <authorList>
            <person name="Hyden B."/>
            <person name="Feng K."/>
            <person name="Yates T.B."/>
            <person name="Jawdy S."/>
            <person name="Cereghino C."/>
            <person name="Smart L.B."/>
            <person name="Muchero W."/>
        </authorList>
    </citation>
    <scope>NUCLEOTIDE SEQUENCE [LARGE SCALE GENOMIC DNA]</scope>
    <source>
        <tissue evidence="1">Shoot tip</tissue>
    </source>
</reference>
<evidence type="ECO:0000313" key="1">
    <source>
        <dbReference type="EMBL" id="KAJ6434000.1"/>
    </source>
</evidence>
<evidence type="ECO:0000313" key="2">
    <source>
        <dbReference type="Proteomes" id="UP001162972"/>
    </source>
</evidence>
<protein>
    <submittedName>
        <fullName evidence="1">Uncharacterized protein</fullName>
    </submittedName>
</protein>
<keyword evidence="2" id="KW-1185">Reference proteome</keyword>
<sequence>MLLDIKVSPYILVVVEPETSCAQNVVAENHMPLTSIDAALVYVVSGSTFQSKTKNLNSASQMKVAPHDC</sequence>
<proteinExistence type="predicted"/>
<comment type="caution">
    <text evidence="1">The sequence shown here is derived from an EMBL/GenBank/DDBJ whole genome shotgun (WGS) entry which is preliminary data.</text>
</comment>
<accession>A0AAD6L2G2</accession>
<dbReference type="Proteomes" id="UP001162972">
    <property type="component" value="Chromosome 13"/>
</dbReference>
<dbReference type="AlphaFoldDB" id="A0AAD6L2G2"/>
<dbReference type="EMBL" id="JAPFFJ010000002">
    <property type="protein sequence ID" value="KAJ6434000.1"/>
    <property type="molecule type" value="Genomic_DNA"/>
</dbReference>
<name>A0AAD6L2G2_9ROSI</name>
<organism evidence="1 2">
    <name type="scientific">Salix udensis</name>
    <dbReference type="NCBI Taxonomy" id="889485"/>
    <lineage>
        <taxon>Eukaryota</taxon>
        <taxon>Viridiplantae</taxon>
        <taxon>Streptophyta</taxon>
        <taxon>Embryophyta</taxon>
        <taxon>Tracheophyta</taxon>
        <taxon>Spermatophyta</taxon>
        <taxon>Magnoliopsida</taxon>
        <taxon>eudicotyledons</taxon>
        <taxon>Gunneridae</taxon>
        <taxon>Pentapetalae</taxon>
        <taxon>rosids</taxon>
        <taxon>fabids</taxon>
        <taxon>Malpighiales</taxon>
        <taxon>Salicaceae</taxon>
        <taxon>Saliceae</taxon>
        <taxon>Salix</taxon>
    </lineage>
</organism>